<evidence type="ECO:0000256" key="2">
    <source>
        <dbReference type="SAM" id="MobiDB-lite"/>
    </source>
</evidence>
<dbReference type="PANTHER" id="PTHR24007">
    <property type="entry name" value="BRCA1-ASSOCIATED PROTEIN"/>
    <property type="match status" value="1"/>
</dbReference>
<dbReference type="PANTHER" id="PTHR24007:SF7">
    <property type="entry name" value="BRCA1-ASSOCIATED PROTEIN"/>
    <property type="match status" value="1"/>
</dbReference>
<comment type="caution">
    <text evidence="5">The sequence shown here is derived from an EMBL/GenBank/DDBJ whole genome shotgun (WGS) entry which is preliminary data.</text>
</comment>
<dbReference type="VEuPathDB" id="TriTrypDB:TRSC58_05863"/>
<accession>A0A061IUY2</accession>
<dbReference type="PROSITE" id="PS50089">
    <property type="entry name" value="ZF_RING_2"/>
    <property type="match status" value="1"/>
</dbReference>
<protein>
    <recommendedName>
        <fullName evidence="7">BRCA1-associated protein</fullName>
    </recommendedName>
</protein>
<keyword evidence="1" id="KW-0479">Metal-binding</keyword>
<feature type="region of interest" description="Disordered" evidence="2">
    <location>
        <begin position="146"/>
        <end position="165"/>
    </location>
</feature>
<organism evidence="5 6">
    <name type="scientific">Trypanosoma rangeli SC58</name>
    <dbReference type="NCBI Taxonomy" id="429131"/>
    <lineage>
        <taxon>Eukaryota</taxon>
        <taxon>Discoba</taxon>
        <taxon>Euglenozoa</taxon>
        <taxon>Kinetoplastea</taxon>
        <taxon>Metakinetoplastina</taxon>
        <taxon>Trypanosomatida</taxon>
        <taxon>Trypanosomatidae</taxon>
        <taxon>Trypanosoma</taxon>
        <taxon>Herpetosoma</taxon>
    </lineage>
</organism>
<dbReference type="SMART" id="SM00290">
    <property type="entry name" value="ZnF_UBP"/>
    <property type="match status" value="1"/>
</dbReference>
<dbReference type="Pfam" id="PF13639">
    <property type="entry name" value="zf-RING_2"/>
    <property type="match status" value="1"/>
</dbReference>
<dbReference type="InterPro" id="IPR001607">
    <property type="entry name" value="Znf_UBP"/>
</dbReference>
<dbReference type="SUPFAM" id="SSF57850">
    <property type="entry name" value="RING/U-box"/>
    <property type="match status" value="1"/>
</dbReference>
<dbReference type="InterPro" id="IPR001841">
    <property type="entry name" value="Znf_RING"/>
</dbReference>
<dbReference type="GO" id="GO:0007265">
    <property type="term" value="P:Ras protein signal transduction"/>
    <property type="evidence" value="ECO:0007669"/>
    <property type="project" value="TreeGrafter"/>
</dbReference>
<evidence type="ECO:0000259" key="3">
    <source>
        <dbReference type="PROSITE" id="PS50089"/>
    </source>
</evidence>
<dbReference type="EMBL" id="AUPL01005863">
    <property type="protein sequence ID" value="ESL06464.1"/>
    <property type="molecule type" value="Genomic_DNA"/>
</dbReference>
<dbReference type="Pfam" id="PF02148">
    <property type="entry name" value="zf-UBP"/>
    <property type="match status" value="1"/>
</dbReference>
<dbReference type="AlphaFoldDB" id="A0A061IUY2"/>
<dbReference type="InterPro" id="IPR013083">
    <property type="entry name" value="Znf_RING/FYVE/PHD"/>
</dbReference>
<feature type="domain" description="RING-type" evidence="3">
    <location>
        <begin position="225"/>
        <end position="266"/>
    </location>
</feature>
<keyword evidence="1" id="KW-0862">Zinc</keyword>
<gene>
    <name evidence="5" type="ORF">TRSC58_05863</name>
</gene>
<dbReference type="GO" id="GO:0005737">
    <property type="term" value="C:cytoplasm"/>
    <property type="evidence" value="ECO:0007669"/>
    <property type="project" value="TreeGrafter"/>
</dbReference>
<keyword evidence="1" id="KW-0863">Zinc-finger</keyword>
<dbReference type="GO" id="GO:0061630">
    <property type="term" value="F:ubiquitin protein ligase activity"/>
    <property type="evidence" value="ECO:0007669"/>
    <property type="project" value="TreeGrafter"/>
</dbReference>
<dbReference type="GO" id="GO:0016567">
    <property type="term" value="P:protein ubiquitination"/>
    <property type="evidence" value="ECO:0007669"/>
    <property type="project" value="TreeGrafter"/>
</dbReference>
<keyword evidence="6" id="KW-1185">Reference proteome</keyword>
<proteinExistence type="predicted"/>
<dbReference type="Gene3D" id="3.30.40.10">
    <property type="entry name" value="Zinc/RING finger domain, C3HC4 (zinc finger)"/>
    <property type="match status" value="2"/>
</dbReference>
<dbReference type="OrthoDB" id="273556at2759"/>
<evidence type="ECO:0008006" key="7">
    <source>
        <dbReference type="Google" id="ProtNLM"/>
    </source>
</evidence>
<dbReference type="PROSITE" id="PS50271">
    <property type="entry name" value="ZF_UBP"/>
    <property type="match status" value="1"/>
</dbReference>
<evidence type="ECO:0000256" key="1">
    <source>
        <dbReference type="PROSITE-ProRule" id="PRU00502"/>
    </source>
</evidence>
<evidence type="ECO:0000313" key="6">
    <source>
        <dbReference type="Proteomes" id="UP000031737"/>
    </source>
</evidence>
<dbReference type="Proteomes" id="UP000031737">
    <property type="component" value="Unassembled WGS sequence"/>
</dbReference>
<dbReference type="SMART" id="SM00184">
    <property type="entry name" value="RING"/>
    <property type="match status" value="1"/>
</dbReference>
<sequence>MSSVELSVVVFFDKQKTDVVELFYERGKPTRWLLVRSIPIDVTLLQALQCLDACAAVSSSPAQGGAGGGGGSSSSSRCSVTEGCIGVVRVGCTPDEGQKYCLLLQFATAGDAARVKRQLPHANLTGHPPILSEYVCEVATVRRSRLGTGDKNDDDDDGVDRKPYGASGEETIKLVELCSVMHGGVASASLPQSASSGSKTWRSLERQGGMRLAHTAPLTPMEDFCTICQEIASSRPFIVTLCKHVFHLSCFHKHLEDVGQSCPLCRFSMALLKSKCYTCGACSDLWTCLVCGWVACGLGHRRDTLLHFESTGHSCAMQNSTSRIWNYRAMDFLHHQLAIELGREDDLKALQAAAEDTPTTSRFNKGDAGLTATTYRRSRWWWDKEDEEAALDLNAEYVHEYYIRVMQQLMKEQSEYFERQGESDVPVLTTTTTTAAETALEAPAAMLRKLVTAEQRHRRRLVSEYTSGMRRVALREKMFFYRLVKQEAMRNERLHEELLLQSQYIQSLHASIEQTRRRIDESSRRGMDQLVLKRAELESLQAKLDMLLSGLQ</sequence>
<feature type="domain" description="UBP-type" evidence="4">
    <location>
        <begin position="240"/>
        <end position="352"/>
    </location>
</feature>
<dbReference type="GO" id="GO:0008270">
    <property type="term" value="F:zinc ion binding"/>
    <property type="evidence" value="ECO:0007669"/>
    <property type="project" value="UniProtKB-KW"/>
</dbReference>
<evidence type="ECO:0000259" key="4">
    <source>
        <dbReference type="PROSITE" id="PS50271"/>
    </source>
</evidence>
<name>A0A061IUY2_TRYRA</name>
<evidence type="ECO:0000313" key="5">
    <source>
        <dbReference type="EMBL" id="ESL06464.1"/>
    </source>
</evidence>
<reference evidence="5 6" key="1">
    <citation type="submission" date="2013-07" db="EMBL/GenBank/DDBJ databases">
        <authorList>
            <person name="Stoco P.H."/>
            <person name="Wagner G."/>
            <person name="Gerber A."/>
            <person name="Zaha A."/>
            <person name="Thompson C."/>
            <person name="Bartholomeu D.C."/>
            <person name="Luckemeyer D.D."/>
            <person name="Bahia D."/>
            <person name="Loreto E."/>
            <person name="Prestes E.B."/>
            <person name="Lima F.M."/>
            <person name="Rodrigues-Luiz G."/>
            <person name="Vallejo G.A."/>
            <person name="Filho J.F."/>
            <person name="Monteiro K.M."/>
            <person name="Tyler K.M."/>
            <person name="de Almeida L.G."/>
            <person name="Ortiz M.F."/>
            <person name="Siervo M.A."/>
            <person name="de Moraes M.H."/>
            <person name="Cunha O.L."/>
            <person name="Mendonca-Neto R."/>
            <person name="Silva R."/>
            <person name="Teixeira S.M."/>
            <person name="Murta S.M."/>
            <person name="Sincero T.C."/>
            <person name="Mendes T.A."/>
            <person name="Urmenyi T.P."/>
            <person name="Silva V.G."/>
            <person name="da Rocha W.D."/>
            <person name="Andersson B."/>
            <person name="Romanha A.J."/>
            <person name="Steindel M."/>
            <person name="de Vasconcelos A.T."/>
            <person name="Grisard E.C."/>
        </authorList>
    </citation>
    <scope>NUCLEOTIDE SEQUENCE [LARGE SCALE GENOMIC DNA]</scope>
    <source>
        <strain evidence="5 6">SC58</strain>
    </source>
</reference>
<dbReference type="CDD" id="cd16448">
    <property type="entry name" value="RING-H2"/>
    <property type="match status" value="1"/>
</dbReference>